<name>A0A3A4NL60_ABYX5</name>
<protein>
    <submittedName>
        <fullName evidence="1">Pyridoxamine 5'-phosphate oxidase family protein</fullName>
    </submittedName>
</protein>
<dbReference type="Gene3D" id="2.30.110.10">
    <property type="entry name" value="Electron Transport, Fmn-binding Protein, Chain A"/>
    <property type="match status" value="1"/>
</dbReference>
<dbReference type="Proteomes" id="UP000265882">
    <property type="component" value="Unassembled WGS sequence"/>
</dbReference>
<evidence type="ECO:0000313" key="1">
    <source>
        <dbReference type="EMBL" id="RJP16184.1"/>
    </source>
</evidence>
<evidence type="ECO:0000313" key="2">
    <source>
        <dbReference type="Proteomes" id="UP000265882"/>
    </source>
</evidence>
<proteinExistence type="predicted"/>
<reference evidence="1 2" key="1">
    <citation type="journal article" date="2017" name="ISME J.">
        <title>Energy and carbon metabolisms in a deep terrestrial subsurface fluid microbial community.</title>
        <authorList>
            <person name="Momper L."/>
            <person name="Jungbluth S.P."/>
            <person name="Lee M.D."/>
            <person name="Amend J.P."/>
        </authorList>
    </citation>
    <scope>NUCLEOTIDE SEQUENCE [LARGE SCALE GENOMIC DNA]</scope>
    <source>
        <strain evidence="1">SURF_5</strain>
    </source>
</reference>
<organism evidence="1 2">
    <name type="scientific">Abyssobacteria bacterium (strain SURF_5)</name>
    <dbReference type="NCBI Taxonomy" id="2093360"/>
    <lineage>
        <taxon>Bacteria</taxon>
        <taxon>Pseudomonadati</taxon>
        <taxon>Candidatus Hydrogenedentota</taxon>
        <taxon>Candidatus Abyssobacteria</taxon>
    </lineage>
</organism>
<dbReference type="PANTHER" id="PTHR40660:SF1">
    <property type="entry name" value="5'-PHOSPHATE OXIDASE PUTATIVE DOMAIN-CONTAINING PROTEIN-RELATED"/>
    <property type="match status" value="1"/>
</dbReference>
<accession>A0A3A4NL60</accession>
<gene>
    <name evidence="1" type="ORF">C4520_19450</name>
</gene>
<dbReference type="EMBL" id="QZKU01000128">
    <property type="protein sequence ID" value="RJP16184.1"/>
    <property type="molecule type" value="Genomic_DNA"/>
</dbReference>
<dbReference type="PANTHER" id="PTHR40660">
    <property type="entry name" value="5'-PHOSPHATE OXIDASE PUTATIVE DOMAIN-CONTAINING PROTEIN-RELATED"/>
    <property type="match status" value="1"/>
</dbReference>
<dbReference type="SUPFAM" id="SSF50475">
    <property type="entry name" value="FMN-binding split barrel"/>
    <property type="match status" value="1"/>
</dbReference>
<dbReference type="AlphaFoldDB" id="A0A3A4NL60"/>
<sequence>MRTSKYFEIAIGRGVLATVDADGIVDIFLCPRPHVVDEETVAFLITDKTTHQNLQYNPRATYLFLEEGPEFSGRRLYLTKLREEREGETIEAIRTTIYPELREKIEALVYFRVDEVLPLTGERESKQSFIPA</sequence>
<comment type="caution">
    <text evidence="1">The sequence shown here is derived from an EMBL/GenBank/DDBJ whole genome shotgun (WGS) entry which is preliminary data.</text>
</comment>
<dbReference type="InterPro" id="IPR012349">
    <property type="entry name" value="Split_barrel_FMN-bd"/>
</dbReference>